<keyword evidence="2" id="KW-1185">Reference proteome</keyword>
<organism evidence="1 2">
    <name type="scientific">Sulfurifustis variabilis</name>
    <dbReference type="NCBI Taxonomy" id="1675686"/>
    <lineage>
        <taxon>Bacteria</taxon>
        <taxon>Pseudomonadati</taxon>
        <taxon>Pseudomonadota</taxon>
        <taxon>Gammaproteobacteria</taxon>
        <taxon>Acidiferrobacterales</taxon>
        <taxon>Acidiferrobacteraceae</taxon>
        <taxon>Sulfurifustis</taxon>
    </lineage>
</organism>
<accession>A0A1B4V3M3</accession>
<dbReference type="KEGG" id="sva:SVA_0521"/>
<dbReference type="AlphaFoldDB" id="A0A1B4V3M3"/>
<sequence length="283" mass="31909">MAEARYYSLRRLSPYQGTAQVAELPGFRAMSVDGESWRVQFLNMRARLSGNAIWREDGRGNLIETEHTRAIIEALRARPPLPFRLADSLELWLLDGREQRPLALLASALPERSPPRIAAVRWASSLEGNDGFFAPSLAGEGSHASFIPHRDVLDRCVQRAAGARAQAQWFRRADDRSGTGLPTQGLDRSLAARRLGAAEFPELLLREDWDREDERNLVADYHAWHAPHLLTHTTLSDGVRERLEDAACGQVRKLYRVRRLLPKVLNEERVRVALVEALIRGAS</sequence>
<gene>
    <name evidence="1" type="ORF">SVA_0521</name>
</gene>
<name>A0A1B4V3M3_9GAMM</name>
<proteinExistence type="predicted"/>
<evidence type="ECO:0000313" key="1">
    <source>
        <dbReference type="EMBL" id="BAU47102.1"/>
    </source>
</evidence>
<dbReference type="RefSeq" id="WP_096458363.1">
    <property type="nucleotide sequence ID" value="NZ_AP014936.1"/>
</dbReference>
<evidence type="ECO:0000313" key="2">
    <source>
        <dbReference type="Proteomes" id="UP000218899"/>
    </source>
</evidence>
<dbReference type="EMBL" id="AP014936">
    <property type="protein sequence ID" value="BAU47102.1"/>
    <property type="molecule type" value="Genomic_DNA"/>
</dbReference>
<protein>
    <submittedName>
        <fullName evidence="1">Uncharacterized protein</fullName>
    </submittedName>
</protein>
<dbReference type="OrthoDB" id="8556654at2"/>
<reference evidence="1 2" key="1">
    <citation type="submission" date="2015-08" db="EMBL/GenBank/DDBJ databases">
        <title>Complete genome sequence of Sulfurifustis variabilis.</title>
        <authorList>
            <person name="Miura A."/>
            <person name="Kojima H."/>
            <person name="Fukui M."/>
        </authorList>
    </citation>
    <scope>NUCLEOTIDE SEQUENCE [LARGE SCALE GENOMIC DNA]</scope>
    <source>
        <strain evidence="2">skN76</strain>
    </source>
</reference>
<dbReference type="Proteomes" id="UP000218899">
    <property type="component" value="Chromosome"/>
</dbReference>